<evidence type="ECO:0000313" key="3">
    <source>
        <dbReference type="Proteomes" id="UP000176604"/>
    </source>
</evidence>
<name>A0A1F7UGG9_9BACT</name>
<dbReference type="Proteomes" id="UP000176604">
    <property type="component" value="Unassembled WGS sequence"/>
</dbReference>
<sequence>MSRILKILIIFLIVVALISGAVFVIARRQLRRSPPADPSALLDSVREQETSSPSSTPPPAATPIAAPRAAPPSVPALPADPAVQMKADLQRLAMLFIERWGAFSNQQGVSGAASLTSLMTASLQRFTAGEEARLRSAHPDPSVPYRIQTRALNAETISFSPENGTASFLVATQRVEVQGVASNRRTFSQEVEVRMVKEAGLWKVSGAYWKEQKR</sequence>
<reference evidence="2 3" key="1">
    <citation type="journal article" date="2016" name="Nat. Commun.">
        <title>Thousands of microbial genomes shed light on interconnected biogeochemical processes in an aquifer system.</title>
        <authorList>
            <person name="Anantharaman K."/>
            <person name="Brown C.T."/>
            <person name="Hug L.A."/>
            <person name="Sharon I."/>
            <person name="Castelle C.J."/>
            <person name="Probst A.J."/>
            <person name="Thomas B.C."/>
            <person name="Singh A."/>
            <person name="Wilkins M.J."/>
            <person name="Karaoz U."/>
            <person name="Brodie E.L."/>
            <person name="Williams K.H."/>
            <person name="Hubbard S.S."/>
            <person name="Banfield J.F."/>
        </authorList>
    </citation>
    <scope>NUCLEOTIDE SEQUENCE [LARGE SCALE GENOMIC DNA]</scope>
</reference>
<dbReference type="EMBL" id="MGEF01000060">
    <property type="protein sequence ID" value="OGL77372.1"/>
    <property type="molecule type" value="Genomic_DNA"/>
</dbReference>
<organism evidence="2 3">
    <name type="scientific">Candidatus Uhrbacteria bacterium RIFCSPHIGHO2_12_FULL_54_23</name>
    <dbReference type="NCBI Taxonomy" id="1802397"/>
    <lineage>
        <taxon>Bacteria</taxon>
        <taxon>Candidatus Uhriibacteriota</taxon>
    </lineage>
</organism>
<feature type="region of interest" description="Disordered" evidence="1">
    <location>
        <begin position="34"/>
        <end position="77"/>
    </location>
</feature>
<gene>
    <name evidence="2" type="ORF">A3J43_01440</name>
</gene>
<evidence type="ECO:0000256" key="1">
    <source>
        <dbReference type="SAM" id="MobiDB-lite"/>
    </source>
</evidence>
<proteinExistence type="predicted"/>
<dbReference type="AlphaFoldDB" id="A0A1F7UGG9"/>
<comment type="caution">
    <text evidence="2">The sequence shown here is derived from an EMBL/GenBank/DDBJ whole genome shotgun (WGS) entry which is preliminary data.</text>
</comment>
<evidence type="ECO:0000313" key="2">
    <source>
        <dbReference type="EMBL" id="OGL77372.1"/>
    </source>
</evidence>
<accession>A0A1F7UGG9</accession>
<evidence type="ECO:0008006" key="4">
    <source>
        <dbReference type="Google" id="ProtNLM"/>
    </source>
</evidence>
<protein>
    <recommendedName>
        <fullName evidence="4">Tim44-like domain-containing protein</fullName>
    </recommendedName>
</protein>